<feature type="domain" description="Histone deacetylase" evidence="2">
    <location>
        <begin position="105"/>
        <end position="370"/>
    </location>
</feature>
<dbReference type="InterPro" id="IPR023696">
    <property type="entry name" value="Ureohydrolase_dom_sf"/>
</dbReference>
<dbReference type="PRINTS" id="PR01270">
    <property type="entry name" value="HDASUPER"/>
</dbReference>
<dbReference type="Gene3D" id="3.40.800.20">
    <property type="entry name" value="Histone deacetylase domain"/>
    <property type="match status" value="1"/>
</dbReference>
<dbReference type="EMBL" id="AWGJ01000001">
    <property type="protein sequence ID" value="ODN84512.1"/>
    <property type="molecule type" value="Genomic_DNA"/>
</dbReference>
<dbReference type="PANTHER" id="PTHR10625">
    <property type="entry name" value="HISTONE DEACETYLASE HDAC1-RELATED"/>
    <property type="match status" value="1"/>
</dbReference>
<evidence type="ECO:0000259" key="2">
    <source>
        <dbReference type="Pfam" id="PF00850"/>
    </source>
</evidence>
<feature type="compositionally biased region" description="Acidic residues" evidence="1">
    <location>
        <begin position="586"/>
        <end position="595"/>
    </location>
</feature>
<keyword evidence="4" id="KW-1185">Reference proteome</keyword>
<feature type="compositionally biased region" description="Basic and acidic residues" evidence="1">
    <location>
        <begin position="596"/>
        <end position="605"/>
    </location>
</feature>
<feature type="compositionally biased region" description="Polar residues" evidence="1">
    <location>
        <begin position="502"/>
        <end position="512"/>
    </location>
</feature>
<proteinExistence type="predicted"/>
<dbReference type="Proteomes" id="UP000094065">
    <property type="component" value="Unassembled WGS sequence"/>
</dbReference>
<feature type="compositionally biased region" description="Acidic residues" evidence="1">
    <location>
        <begin position="520"/>
        <end position="529"/>
    </location>
</feature>
<dbReference type="GO" id="GO:0070210">
    <property type="term" value="C:Rpd3L-Expanded complex"/>
    <property type="evidence" value="ECO:0007669"/>
    <property type="project" value="TreeGrafter"/>
</dbReference>
<gene>
    <name evidence="3" type="ORF">L202_00444</name>
</gene>
<dbReference type="AlphaFoldDB" id="A0A1E3I7G0"/>
<organism evidence="3 4">
    <name type="scientific">Cryptococcus amylolentus CBS 6039</name>
    <dbReference type="NCBI Taxonomy" id="1295533"/>
    <lineage>
        <taxon>Eukaryota</taxon>
        <taxon>Fungi</taxon>
        <taxon>Dikarya</taxon>
        <taxon>Basidiomycota</taxon>
        <taxon>Agaricomycotina</taxon>
        <taxon>Tremellomycetes</taxon>
        <taxon>Tremellales</taxon>
        <taxon>Cryptococcaceae</taxon>
        <taxon>Cryptococcus</taxon>
    </lineage>
</organism>
<comment type="caution">
    <text evidence="3">The sequence shown here is derived from an EMBL/GenBank/DDBJ whole genome shotgun (WGS) entry which is preliminary data.</text>
</comment>
<name>A0A1E3I7G0_9TREE</name>
<dbReference type="GeneID" id="30151753"/>
<sequence>MSSKKQTSFEPLDPTPLRPDGRRVAYFYDHDVGNYHFTLGHPMKPHRIRMAHNLVVNYGLADSDDEMEGLEEEGSRQLNGELGMVGEEGKWNTAGLRGARGRGMQILRPRRATEMDMTKFHTDEYIQLLQDVMPENADALTGNGTRCLVGSDCPAVEGIFEFASISAGGSIAAAERLNSGAADIAINWAGGLHHAKKSEASGFCYVNDIVLGILELLRFNSRVLYIDIDVHHGDGVEEAFYTTDRVMTCSFHLYGNFFPGTGQVKDVGLNKGKNYAVNVPLREGITDEGFQSIFKPVIGRIMEHYRPGAVVLQGGADSLSGDKLGKLNLTLAGHSECARFLKTFGVPLMMLGGGGYTTKNVARAWAKETAVALGKELVEDLPNNQYMEYYGPRYKMEVLASNADNYNTPEYLDEIKQQIFQHLKDLPFAPSAQMKCTPSIPVARAIGLRKEWDVEEPEDQLDQRLKKLLAQRNLDGLYSRDSGDESDALIPRTSRSKRQGVSRPSRSSTTVNGRRKRYYEDDEFEDVTEDPCGVSRRKANGSQDRRALAGRDVDWPTPPGTASNSRDGRKGNSAGTRLASQRPTPESDDENDDEDHERGAPPKKERVGKRSFFAAARFGVGASTRQSVSSVVSEWR</sequence>
<feature type="compositionally biased region" description="Polar residues" evidence="1">
    <location>
        <begin position="623"/>
        <end position="636"/>
    </location>
</feature>
<dbReference type="Pfam" id="PF00850">
    <property type="entry name" value="Hist_deacetyl"/>
    <property type="match status" value="1"/>
</dbReference>
<evidence type="ECO:0000313" key="3">
    <source>
        <dbReference type="EMBL" id="ODN84512.1"/>
    </source>
</evidence>
<dbReference type="GO" id="GO:0004407">
    <property type="term" value="F:histone deacetylase activity"/>
    <property type="evidence" value="ECO:0007669"/>
    <property type="project" value="TreeGrafter"/>
</dbReference>
<dbReference type="STRING" id="1295533.A0A1E3I7G0"/>
<dbReference type="OrthoDB" id="1918432at2759"/>
<dbReference type="GO" id="GO:0031507">
    <property type="term" value="P:heterochromatin formation"/>
    <property type="evidence" value="ECO:0007669"/>
    <property type="project" value="TreeGrafter"/>
</dbReference>
<accession>A0A1E3I7G0</accession>
<feature type="compositionally biased region" description="Polar residues" evidence="1">
    <location>
        <begin position="573"/>
        <end position="584"/>
    </location>
</feature>
<feature type="region of interest" description="Disordered" evidence="1">
    <location>
        <begin position="477"/>
        <end position="636"/>
    </location>
</feature>
<feature type="compositionally biased region" description="Basic and acidic residues" evidence="1">
    <location>
        <begin position="543"/>
        <end position="554"/>
    </location>
</feature>
<reference evidence="3 4" key="1">
    <citation type="submission" date="2016-06" db="EMBL/GenBank/DDBJ databases">
        <title>Evolution of pathogenesis and genome organization in the Tremellales.</title>
        <authorList>
            <person name="Cuomo C."/>
            <person name="Litvintseva A."/>
            <person name="Heitman J."/>
            <person name="Chen Y."/>
            <person name="Sun S."/>
            <person name="Springer D."/>
            <person name="Dromer F."/>
            <person name="Young S."/>
            <person name="Zeng Q."/>
            <person name="Chapman S."/>
            <person name="Gujja S."/>
            <person name="Saif S."/>
            <person name="Birren B."/>
        </authorList>
    </citation>
    <scope>NUCLEOTIDE SEQUENCE [LARGE SCALE GENOMIC DNA]</scope>
    <source>
        <strain evidence="3 4">CBS 6039</strain>
    </source>
</reference>
<evidence type="ECO:0000256" key="1">
    <source>
        <dbReference type="SAM" id="MobiDB-lite"/>
    </source>
</evidence>
<dbReference type="InterPro" id="IPR037138">
    <property type="entry name" value="His_deacetylse_dom_sf"/>
</dbReference>
<dbReference type="PANTHER" id="PTHR10625:SF2">
    <property type="entry name" value="HISTONE DEACETYLASE"/>
    <property type="match status" value="1"/>
</dbReference>
<dbReference type="InterPro" id="IPR023801">
    <property type="entry name" value="His_deacetylse_dom"/>
</dbReference>
<evidence type="ECO:0000313" key="4">
    <source>
        <dbReference type="Proteomes" id="UP000094065"/>
    </source>
</evidence>
<dbReference type="RefSeq" id="XP_018998315.1">
    <property type="nucleotide sequence ID" value="XM_019133610.1"/>
</dbReference>
<dbReference type="SUPFAM" id="SSF52768">
    <property type="entry name" value="Arginase/deacetylase"/>
    <property type="match status" value="1"/>
</dbReference>
<protein>
    <recommendedName>
        <fullName evidence="2">Histone deacetylase domain-containing protein</fullName>
    </recommendedName>
</protein>
<dbReference type="InterPro" id="IPR000286">
    <property type="entry name" value="HDACs"/>
</dbReference>